<evidence type="ECO:0000259" key="5">
    <source>
        <dbReference type="PROSITE" id="PS50893"/>
    </source>
</evidence>
<dbReference type="SMART" id="SM00382">
    <property type="entry name" value="AAA"/>
    <property type="match status" value="1"/>
</dbReference>
<dbReference type="CDD" id="cd03220">
    <property type="entry name" value="ABC_KpsT_Wzt"/>
    <property type="match status" value="1"/>
</dbReference>
<dbReference type="PANTHER" id="PTHR46743">
    <property type="entry name" value="TEICHOIC ACIDS EXPORT ATP-BINDING PROTEIN TAGH"/>
    <property type="match status" value="1"/>
</dbReference>
<dbReference type="STRING" id="453582.SAMN05421580_10423"/>
<dbReference type="GO" id="GO:0005524">
    <property type="term" value="F:ATP binding"/>
    <property type="evidence" value="ECO:0007669"/>
    <property type="project" value="UniProtKB-KW"/>
</dbReference>
<name>A0A1N7LDN2_9RHOB</name>
<gene>
    <name evidence="6" type="ORF">SAMN05421580_10423</name>
</gene>
<dbReference type="Proteomes" id="UP000186221">
    <property type="component" value="Unassembled WGS sequence"/>
</dbReference>
<dbReference type="GO" id="GO:0016020">
    <property type="term" value="C:membrane"/>
    <property type="evidence" value="ECO:0007669"/>
    <property type="project" value="InterPro"/>
</dbReference>
<accession>A0A1N7LDN2</accession>
<proteinExistence type="inferred from homology"/>
<feature type="domain" description="ABC transporter" evidence="5">
    <location>
        <begin position="2"/>
        <end position="215"/>
    </location>
</feature>
<dbReference type="InterPro" id="IPR015860">
    <property type="entry name" value="ABC_transpr_TagH-like"/>
</dbReference>
<dbReference type="InterPro" id="IPR050683">
    <property type="entry name" value="Bact_Polysacc_Export_ATP-bd"/>
</dbReference>
<evidence type="ECO:0000256" key="3">
    <source>
        <dbReference type="ARBA" id="ARBA00022741"/>
    </source>
</evidence>
<keyword evidence="4 6" id="KW-0067">ATP-binding</keyword>
<protein>
    <submittedName>
        <fullName evidence="6">Capsular polysaccharide transport system ATP-binding protein</fullName>
    </submittedName>
</protein>
<dbReference type="PROSITE" id="PS50893">
    <property type="entry name" value="ABC_TRANSPORTER_2"/>
    <property type="match status" value="1"/>
</dbReference>
<organism evidence="6 7">
    <name type="scientific">Rhodobacter aestuarii</name>
    <dbReference type="NCBI Taxonomy" id="453582"/>
    <lineage>
        <taxon>Bacteria</taxon>
        <taxon>Pseudomonadati</taxon>
        <taxon>Pseudomonadota</taxon>
        <taxon>Alphaproteobacteria</taxon>
        <taxon>Rhodobacterales</taxon>
        <taxon>Rhodobacter group</taxon>
        <taxon>Rhodobacter</taxon>
    </lineage>
</organism>
<dbReference type="InterPro" id="IPR027417">
    <property type="entry name" value="P-loop_NTPase"/>
</dbReference>
<evidence type="ECO:0000256" key="1">
    <source>
        <dbReference type="ARBA" id="ARBA00005417"/>
    </source>
</evidence>
<dbReference type="InterPro" id="IPR017871">
    <property type="entry name" value="ABC_transporter-like_CS"/>
</dbReference>
<dbReference type="GO" id="GO:0140359">
    <property type="term" value="F:ABC-type transporter activity"/>
    <property type="evidence" value="ECO:0007669"/>
    <property type="project" value="InterPro"/>
</dbReference>
<dbReference type="AlphaFoldDB" id="A0A1N7LDN2"/>
<keyword evidence="7" id="KW-1185">Reference proteome</keyword>
<sequence>MIDLEHVTKFYKNRGRRKLILDDVSFSMLSGTSYGIIGINGAGKSTTMRLLSGSELPNSGKIRRNVRVSWPLGFAGGLHPRLSGRENTHFIARLYGEDIRKVADFVEDFSELGSDFDLPTGLYSSGMMQRLAFGLSMAIEFECYLIDEVMVVGDARFQERCASEFQKRKNTSDVVIISHSMEMIREYCNKCLVLAHGVLHEFSDVSDAIELYKKLNQ</sequence>
<dbReference type="SUPFAM" id="SSF52540">
    <property type="entry name" value="P-loop containing nucleoside triphosphate hydrolases"/>
    <property type="match status" value="1"/>
</dbReference>
<evidence type="ECO:0000256" key="2">
    <source>
        <dbReference type="ARBA" id="ARBA00022448"/>
    </source>
</evidence>
<dbReference type="GO" id="GO:0016887">
    <property type="term" value="F:ATP hydrolysis activity"/>
    <property type="evidence" value="ECO:0007669"/>
    <property type="project" value="InterPro"/>
</dbReference>
<dbReference type="Gene3D" id="3.40.50.300">
    <property type="entry name" value="P-loop containing nucleotide triphosphate hydrolases"/>
    <property type="match status" value="1"/>
</dbReference>
<dbReference type="InterPro" id="IPR003439">
    <property type="entry name" value="ABC_transporter-like_ATP-bd"/>
</dbReference>
<evidence type="ECO:0000313" key="7">
    <source>
        <dbReference type="Proteomes" id="UP000186221"/>
    </source>
</evidence>
<evidence type="ECO:0000313" key="6">
    <source>
        <dbReference type="EMBL" id="SIS71962.1"/>
    </source>
</evidence>
<dbReference type="OrthoDB" id="9778870at2"/>
<dbReference type="Pfam" id="PF00005">
    <property type="entry name" value="ABC_tran"/>
    <property type="match status" value="1"/>
</dbReference>
<keyword evidence="3" id="KW-0547">Nucleotide-binding</keyword>
<dbReference type="PANTHER" id="PTHR46743:SF2">
    <property type="entry name" value="TEICHOIC ACIDS EXPORT ATP-BINDING PROTEIN TAGH"/>
    <property type="match status" value="1"/>
</dbReference>
<dbReference type="InterPro" id="IPR003593">
    <property type="entry name" value="AAA+_ATPase"/>
</dbReference>
<dbReference type="PROSITE" id="PS00211">
    <property type="entry name" value="ABC_TRANSPORTER_1"/>
    <property type="match status" value="1"/>
</dbReference>
<evidence type="ECO:0000256" key="4">
    <source>
        <dbReference type="ARBA" id="ARBA00022840"/>
    </source>
</evidence>
<dbReference type="EMBL" id="FTOG01000004">
    <property type="protein sequence ID" value="SIS71962.1"/>
    <property type="molecule type" value="Genomic_DNA"/>
</dbReference>
<dbReference type="RefSeq" id="WP_076484298.1">
    <property type="nucleotide sequence ID" value="NZ_FTOG01000004.1"/>
</dbReference>
<comment type="similarity">
    <text evidence="1">Belongs to the ABC transporter superfamily.</text>
</comment>
<keyword evidence="2" id="KW-0813">Transport</keyword>
<reference evidence="7" key="1">
    <citation type="submission" date="2017-01" db="EMBL/GenBank/DDBJ databases">
        <authorList>
            <person name="Varghese N."/>
            <person name="Submissions S."/>
        </authorList>
    </citation>
    <scope>NUCLEOTIDE SEQUENCE [LARGE SCALE GENOMIC DNA]</scope>
    <source>
        <strain evidence="7">DSM 19945</strain>
    </source>
</reference>